<sequence>MMIGRSFKRRMPIAWDRDWCMIYLQTEGIKERNSALDQSPEQSLNSALKINNDQLHLLQLLLLACYLSFVESLGDKGPFARAWRCNLLGQEIRQGFKHGDSNLSGFSQLLDHHAAVLVNCSGFLADLL</sequence>
<evidence type="ECO:0000313" key="2">
    <source>
        <dbReference type="Proteomes" id="UP000275267"/>
    </source>
</evidence>
<keyword evidence="2" id="KW-1185">Reference proteome</keyword>
<comment type="caution">
    <text evidence="1">The sequence shown here is derived from an EMBL/GenBank/DDBJ whole genome shotgun (WGS) entry which is preliminary data.</text>
</comment>
<dbReference type="AlphaFoldDB" id="A0A3L6RSD0"/>
<accession>A0A3L6RSD0</accession>
<organism evidence="1 2">
    <name type="scientific">Panicum miliaceum</name>
    <name type="common">Proso millet</name>
    <name type="synonym">Broomcorn millet</name>
    <dbReference type="NCBI Taxonomy" id="4540"/>
    <lineage>
        <taxon>Eukaryota</taxon>
        <taxon>Viridiplantae</taxon>
        <taxon>Streptophyta</taxon>
        <taxon>Embryophyta</taxon>
        <taxon>Tracheophyta</taxon>
        <taxon>Spermatophyta</taxon>
        <taxon>Magnoliopsida</taxon>
        <taxon>Liliopsida</taxon>
        <taxon>Poales</taxon>
        <taxon>Poaceae</taxon>
        <taxon>PACMAD clade</taxon>
        <taxon>Panicoideae</taxon>
        <taxon>Panicodae</taxon>
        <taxon>Paniceae</taxon>
        <taxon>Panicinae</taxon>
        <taxon>Panicum</taxon>
        <taxon>Panicum sect. Panicum</taxon>
    </lineage>
</organism>
<gene>
    <name evidence="1" type="ORF">C2845_PM11G14690</name>
</gene>
<proteinExistence type="predicted"/>
<protein>
    <submittedName>
        <fullName evidence="1">Uncharacterized protein</fullName>
    </submittedName>
</protein>
<dbReference type="EMBL" id="PQIB02000007">
    <property type="protein sequence ID" value="RLN08495.1"/>
    <property type="molecule type" value="Genomic_DNA"/>
</dbReference>
<name>A0A3L6RSD0_PANMI</name>
<reference evidence="2" key="1">
    <citation type="journal article" date="2019" name="Nat. Commun.">
        <title>The genome of broomcorn millet.</title>
        <authorList>
            <person name="Zou C."/>
            <person name="Miki D."/>
            <person name="Li D."/>
            <person name="Tang Q."/>
            <person name="Xiao L."/>
            <person name="Rajput S."/>
            <person name="Deng P."/>
            <person name="Jia W."/>
            <person name="Huang R."/>
            <person name="Zhang M."/>
            <person name="Sun Y."/>
            <person name="Hu J."/>
            <person name="Fu X."/>
            <person name="Schnable P.S."/>
            <person name="Li F."/>
            <person name="Zhang H."/>
            <person name="Feng B."/>
            <person name="Zhu X."/>
            <person name="Liu R."/>
            <person name="Schnable J.C."/>
            <person name="Zhu J.-K."/>
            <person name="Zhang H."/>
        </authorList>
    </citation>
    <scope>NUCLEOTIDE SEQUENCE [LARGE SCALE GENOMIC DNA]</scope>
</reference>
<evidence type="ECO:0000313" key="1">
    <source>
        <dbReference type="EMBL" id="RLN08495.1"/>
    </source>
</evidence>
<dbReference type="Proteomes" id="UP000275267">
    <property type="component" value="Unassembled WGS sequence"/>
</dbReference>